<reference evidence="1" key="2">
    <citation type="journal article" date="2015" name="Fish Shellfish Immunol.">
        <title>Early steps in the European eel (Anguilla anguilla)-Vibrio vulnificus interaction in the gills: Role of the RtxA13 toxin.</title>
        <authorList>
            <person name="Callol A."/>
            <person name="Pajuelo D."/>
            <person name="Ebbesson L."/>
            <person name="Teles M."/>
            <person name="MacKenzie S."/>
            <person name="Amaro C."/>
        </authorList>
    </citation>
    <scope>NUCLEOTIDE SEQUENCE</scope>
</reference>
<name>A0A0E9VTW9_ANGAN</name>
<reference evidence="1" key="1">
    <citation type="submission" date="2014-11" db="EMBL/GenBank/DDBJ databases">
        <authorList>
            <person name="Amaro Gonzalez C."/>
        </authorList>
    </citation>
    <scope>NUCLEOTIDE SEQUENCE</scope>
</reference>
<sequence length="39" mass="4637">MFLKKPINVYVITKLLFFNGNLIQLEFSQKFVFGLELRS</sequence>
<dbReference type="AlphaFoldDB" id="A0A0E9VTW9"/>
<accession>A0A0E9VTW9</accession>
<organism evidence="1">
    <name type="scientific">Anguilla anguilla</name>
    <name type="common">European freshwater eel</name>
    <name type="synonym">Muraena anguilla</name>
    <dbReference type="NCBI Taxonomy" id="7936"/>
    <lineage>
        <taxon>Eukaryota</taxon>
        <taxon>Metazoa</taxon>
        <taxon>Chordata</taxon>
        <taxon>Craniata</taxon>
        <taxon>Vertebrata</taxon>
        <taxon>Euteleostomi</taxon>
        <taxon>Actinopterygii</taxon>
        <taxon>Neopterygii</taxon>
        <taxon>Teleostei</taxon>
        <taxon>Anguilliformes</taxon>
        <taxon>Anguillidae</taxon>
        <taxon>Anguilla</taxon>
    </lineage>
</organism>
<proteinExistence type="predicted"/>
<protein>
    <submittedName>
        <fullName evidence="1">Uncharacterized protein</fullName>
    </submittedName>
</protein>
<dbReference type="EMBL" id="GBXM01027101">
    <property type="protein sequence ID" value="JAH81476.1"/>
    <property type="molecule type" value="Transcribed_RNA"/>
</dbReference>
<evidence type="ECO:0000313" key="1">
    <source>
        <dbReference type="EMBL" id="JAH81476.1"/>
    </source>
</evidence>